<dbReference type="RefSeq" id="WP_132313795.1">
    <property type="nucleotide sequence ID" value="NZ_SMAR01000036.1"/>
</dbReference>
<keyword evidence="2" id="KW-0378">Hydrolase</keyword>
<dbReference type="AlphaFoldDB" id="A0A4V2V3J0"/>
<dbReference type="OrthoDB" id="9794717at2"/>
<name>A0A4V2V3J0_9HYPH</name>
<dbReference type="PANTHER" id="PTHR35527">
    <property type="entry name" value="CHOLOYLGLYCINE HYDROLASE"/>
    <property type="match status" value="1"/>
</dbReference>
<dbReference type="EMBL" id="SMAR01000036">
    <property type="protein sequence ID" value="TCT33034.1"/>
    <property type="molecule type" value="Genomic_DNA"/>
</dbReference>
<dbReference type="Pfam" id="PF02275">
    <property type="entry name" value="CBAH"/>
    <property type="match status" value="1"/>
</dbReference>
<dbReference type="SUPFAM" id="SSF56235">
    <property type="entry name" value="N-terminal nucleophile aminohydrolases (Ntn hydrolases)"/>
    <property type="match status" value="1"/>
</dbReference>
<dbReference type="InterPro" id="IPR029132">
    <property type="entry name" value="CBAH/NAAA_C"/>
</dbReference>
<dbReference type="InterPro" id="IPR029055">
    <property type="entry name" value="Ntn_hydrolases_N"/>
</dbReference>
<organism evidence="4 5">
    <name type="scientific">Martelella mediterranea</name>
    <dbReference type="NCBI Taxonomy" id="293089"/>
    <lineage>
        <taxon>Bacteria</taxon>
        <taxon>Pseudomonadati</taxon>
        <taxon>Pseudomonadota</taxon>
        <taxon>Alphaproteobacteria</taxon>
        <taxon>Hyphomicrobiales</taxon>
        <taxon>Aurantimonadaceae</taxon>
        <taxon>Martelella</taxon>
    </lineage>
</organism>
<dbReference type="Gene3D" id="3.60.60.10">
    <property type="entry name" value="Penicillin V Acylase, Chain A"/>
    <property type="match status" value="1"/>
</dbReference>
<evidence type="ECO:0000313" key="5">
    <source>
        <dbReference type="Proteomes" id="UP000295097"/>
    </source>
</evidence>
<sequence length="365" mass="39715">MCTSLLFNDLSGSVYAGRTLELPVELPYLAAFLPKGTPLASKTEAHAPLSFTARHDIFGIVVPNGTVEDLKFVEGINDAGLNYSILAFADTHGPEDTFAKDDEVLSAIDLGSWMLSQFATVAEVKDGLQKQPVLVEALAALGGTVPPFHYTVHDRSGASLVIEFFNGEMHLFDNPTGVMTNSPRFDWHMTNLNNYTHLSNIDHSSATFLGQDFIQPDSGIATVTLPSSDTAVDRFVRAVYYAQFSEKVDGPDAAIRQLGHVMNKFDRPKGASVYSSAKASALTKSATKMMGNASAEKPEYITEYTSWITLIDLQRNTLFLRTYNSLGYVRFDLAALKANANGPKVAPLEAFNQAADDAANILYSH</sequence>
<gene>
    <name evidence="4" type="ORF">EDC90_103624</name>
</gene>
<evidence type="ECO:0000256" key="1">
    <source>
        <dbReference type="ARBA" id="ARBA00006625"/>
    </source>
</evidence>
<feature type="domain" description="Choloylglycine hydrolase/NAAA C-terminal" evidence="3">
    <location>
        <begin position="2"/>
        <end position="318"/>
    </location>
</feature>
<evidence type="ECO:0000256" key="2">
    <source>
        <dbReference type="ARBA" id="ARBA00022801"/>
    </source>
</evidence>
<dbReference type="GO" id="GO:0016787">
    <property type="term" value="F:hydrolase activity"/>
    <property type="evidence" value="ECO:0007669"/>
    <property type="project" value="UniProtKB-KW"/>
</dbReference>
<dbReference type="Proteomes" id="UP000295097">
    <property type="component" value="Unassembled WGS sequence"/>
</dbReference>
<dbReference type="InterPro" id="IPR052193">
    <property type="entry name" value="Peptidase_C59"/>
</dbReference>
<comment type="caution">
    <text evidence="4">The sequence shown here is derived from an EMBL/GenBank/DDBJ whole genome shotgun (WGS) entry which is preliminary data.</text>
</comment>
<proteinExistence type="inferred from homology"/>
<protein>
    <submittedName>
        <fullName evidence="4">Penicillin amidase</fullName>
    </submittedName>
</protein>
<keyword evidence="5" id="KW-1185">Reference proteome</keyword>
<dbReference type="PANTHER" id="PTHR35527:SF2">
    <property type="entry name" value="HYDROLASE"/>
    <property type="match status" value="1"/>
</dbReference>
<reference evidence="4 5" key="1">
    <citation type="submission" date="2019-03" db="EMBL/GenBank/DDBJ databases">
        <title>Freshwater and sediment microbial communities from various areas in North America, analyzing microbe dynamics in response to fracking.</title>
        <authorList>
            <person name="Lamendella R."/>
        </authorList>
    </citation>
    <scope>NUCLEOTIDE SEQUENCE [LARGE SCALE GENOMIC DNA]</scope>
    <source>
        <strain evidence="4 5">175.2</strain>
    </source>
</reference>
<accession>A0A4V2V3J0</accession>
<comment type="similarity">
    <text evidence="1">Belongs to the peptidase C59 family.</text>
</comment>
<evidence type="ECO:0000313" key="4">
    <source>
        <dbReference type="EMBL" id="TCT33034.1"/>
    </source>
</evidence>
<evidence type="ECO:0000259" key="3">
    <source>
        <dbReference type="Pfam" id="PF02275"/>
    </source>
</evidence>